<feature type="transmembrane region" description="Helical" evidence="19">
    <location>
        <begin position="210"/>
        <end position="233"/>
    </location>
</feature>
<evidence type="ECO:0000256" key="1">
    <source>
        <dbReference type="ARBA" id="ARBA00004651"/>
    </source>
</evidence>
<keyword evidence="4" id="KW-0813">Transport</keyword>
<comment type="subcellular location">
    <subcellularLocation>
        <location evidence="1">Cell membrane</location>
        <topology evidence="1">Multi-pass membrane protein</topology>
    </subcellularLocation>
    <subcellularLocation>
        <location evidence="16">Membrane</location>
        <topology evidence="16">Multi-pass membrane protein</topology>
    </subcellularLocation>
</comment>
<evidence type="ECO:0000256" key="5">
    <source>
        <dbReference type="ARBA" id="ARBA00022475"/>
    </source>
</evidence>
<keyword evidence="10" id="KW-0143">Chaperone</keyword>
<dbReference type="GO" id="GO:0015031">
    <property type="term" value="P:protein transport"/>
    <property type="evidence" value="ECO:0007669"/>
    <property type="project" value="UniProtKB-KW"/>
</dbReference>
<evidence type="ECO:0000259" key="20">
    <source>
        <dbReference type="Pfam" id="PF02096"/>
    </source>
</evidence>
<evidence type="ECO:0000256" key="16">
    <source>
        <dbReference type="RuleBase" id="RU003945"/>
    </source>
</evidence>
<dbReference type="Pfam" id="PF02096">
    <property type="entry name" value="60KD_IMP"/>
    <property type="match status" value="1"/>
</dbReference>
<name>A0A4R4ZWM2_9ACTN</name>
<feature type="transmembrane region" description="Helical" evidence="19">
    <location>
        <begin position="30"/>
        <end position="52"/>
    </location>
</feature>
<evidence type="ECO:0000256" key="4">
    <source>
        <dbReference type="ARBA" id="ARBA00022448"/>
    </source>
</evidence>
<evidence type="ECO:0000256" key="7">
    <source>
        <dbReference type="ARBA" id="ARBA00022927"/>
    </source>
</evidence>
<protein>
    <recommendedName>
        <fullName evidence="3">Membrane protein insertase YidC</fullName>
    </recommendedName>
    <alternativeName>
        <fullName evidence="15">Foldase YidC</fullName>
    </alternativeName>
    <alternativeName>
        <fullName evidence="14">Membrane integrase YidC</fullName>
    </alternativeName>
    <alternativeName>
        <fullName evidence="13">Membrane protein YidC</fullName>
    </alternativeName>
</protein>
<keyword evidence="5" id="KW-1003">Cell membrane</keyword>
<keyword evidence="8 19" id="KW-1133">Transmembrane helix</keyword>
<evidence type="ECO:0000256" key="3">
    <source>
        <dbReference type="ARBA" id="ARBA00015325"/>
    </source>
</evidence>
<evidence type="ECO:0000256" key="14">
    <source>
        <dbReference type="ARBA" id="ARBA00033245"/>
    </source>
</evidence>
<feature type="compositionally biased region" description="Basic residues" evidence="18">
    <location>
        <begin position="349"/>
        <end position="363"/>
    </location>
</feature>
<keyword evidence="9 19" id="KW-0472">Membrane</keyword>
<feature type="transmembrane region" description="Helical" evidence="19">
    <location>
        <begin position="166"/>
        <end position="189"/>
    </location>
</feature>
<dbReference type="OrthoDB" id="9780552at2"/>
<dbReference type="GO" id="GO:0032977">
    <property type="term" value="F:membrane insertase activity"/>
    <property type="evidence" value="ECO:0007669"/>
    <property type="project" value="InterPro"/>
</dbReference>
<feature type="domain" description="Membrane insertase YidC/Oxa/ALB C-terminal" evidence="20">
    <location>
        <begin position="32"/>
        <end position="248"/>
    </location>
</feature>
<dbReference type="InterPro" id="IPR001708">
    <property type="entry name" value="YidC/ALB3/OXA1/COX18"/>
</dbReference>
<comment type="function">
    <text evidence="11">Required for the insertion and/or proper folding and/or complex formation of integral membrane proteins into the membrane. Involved in integration of membrane proteins that insert both dependently and independently of the Sec translocase complex, as well as at least some lipoproteins. Aids folding of multispanning membrane proteins.</text>
</comment>
<evidence type="ECO:0000256" key="12">
    <source>
        <dbReference type="ARBA" id="ARBA00026028"/>
    </source>
</evidence>
<keyword evidence="7" id="KW-0653">Protein transport</keyword>
<dbReference type="RefSeq" id="WP_132205490.1">
    <property type="nucleotide sequence ID" value="NZ_SMKY01000428.1"/>
</dbReference>
<evidence type="ECO:0000313" key="21">
    <source>
        <dbReference type="EMBL" id="TDD62960.1"/>
    </source>
</evidence>
<organism evidence="21 22">
    <name type="scientific">Actinomadura darangshiensis</name>
    <dbReference type="NCBI Taxonomy" id="705336"/>
    <lineage>
        <taxon>Bacteria</taxon>
        <taxon>Bacillati</taxon>
        <taxon>Actinomycetota</taxon>
        <taxon>Actinomycetes</taxon>
        <taxon>Streptosporangiales</taxon>
        <taxon>Thermomonosporaceae</taxon>
        <taxon>Actinomadura</taxon>
    </lineage>
</organism>
<dbReference type="PANTHER" id="PTHR12428:SF65">
    <property type="entry name" value="CYTOCHROME C OXIDASE ASSEMBLY PROTEIN COX18, MITOCHONDRIAL"/>
    <property type="match status" value="1"/>
</dbReference>
<keyword evidence="17" id="KW-0175">Coiled coil</keyword>
<evidence type="ECO:0000256" key="17">
    <source>
        <dbReference type="SAM" id="Coils"/>
    </source>
</evidence>
<feature type="coiled-coil region" evidence="17">
    <location>
        <begin position="65"/>
        <end position="92"/>
    </location>
</feature>
<dbReference type="Proteomes" id="UP000295578">
    <property type="component" value="Unassembled WGS sequence"/>
</dbReference>
<sequence>MLDWLYEIVSQLIVWIHTGLSTVVPKDSGWAWGGSIILLTVLLRLMLVPLFVKQIHASRKMQELNPKVQALRKKYRNDKQRLNQEVMKLYQDNGANPLSGCLPLLVQMPIFIGLFQTLKRISDAKSGQSVFAVSSDLVASAQNANIFGAHIPDTFLNAWGAEPKTWSAIIITGIAVVISSCTTFFTVRASMKRQPVADEANPMMQAQKMMVFLAPLFGLFGLGFPLGVLMYWVTSNSWTLAQQHYIYKKYPPPGTEGEAATAGTSTSKPGTSKTSTSKTGTSKTSTSKPGAKAGSKTTGSKTTGARAAGSKTAASKNGQASSGIKGRLKKEPEPEPEPEEKPKAVRNQPTRKSRSKRSGTQKR</sequence>
<gene>
    <name evidence="21" type="primary">yidC</name>
    <name evidence="21" type="ORF">E1293_43580</name>
</gene>
<feature type="region of interest" description="Disordered" evidence="18">
    <location>
        <begin position="254"/>
        <end position="363"/>
    </location>
</feature>
<evidence type="ECO:0000256" key="10">
    <source>
        <dbReference type="ARBA" id="ARBA00023186"/>
    </source>
</evidence>
<dbReference type="NCBIfam" id="NF002350">
    <property type="entry name" value="PRK01315.1"/>
    <property type="match status" value="1"/>
</dbReference>
<dbReference type="EMBL" id="SMKY01000428">
    <property type="protein sequence ID" value="TDD62960.1"/>
    <property type="molecule type" value="Genomic_DNA"/>
</dbReference>
<evidence type="ECO:0000256" key="13">
    <source>
        <dbReference type="ARBA" id="ARBA00031538"/>
    </source>
</evidence>
<dbReference type="InterPro" id="IPR047196">
    <property type="entry name" value="YidC_ALB_C"/>
</dbReference>
<dbReference type="GO" id="GO:0005886">
    <property type="term" value="C:plasma membrane"/>
    <property type="evidence" value="ECO:0007669"/>
    <property type="project" value="UniProtKB-SubCell"/>
</dbReference>
<feature type="compositionally biased region" description="Polar residues" evidence="18">
    <location>
        <begin position="312"/>
        <end position="322"/>
    </location>
</feature>
<dbReference type="InterPro" id="IPR028055">
    <property type="entry name" value="YidC/Oxa/ALB_C"/>
</dbReference>
<proteinExistence type="inferred from homology"/>
<dbReference type="AlphaFoldDB" id="A0A4R4ZWM2"/>
<evidence type="ECO:0000256" key="19">
    <source>
        <dbReference type="SAM" id="Phobius"/>
    </source>
</evidence>
<evidence type="ECO:0000256" key="9">
    <source>
        <dbReference type="ARBA" id="ARBA00023136"/>
    </source>
</evidence>
<dbReference type="PANTHER" id="PTHR12428">
    <property type="entry name" value="OXA1"/>
    <property type="match status" value="1"/>
</dbReference>
<dbReference type="GO" id="GO:0051205">
    <property type="term" value="P:protein insertion into membrane"/>
    <property type="evidence" value="ECO:0007669"/>
    <property type="project" value="TreeGrafter"/>
</dbReference>
<comment type="subunit">
    <text evidence="12">Interacts with the Sec translocase complex via SecD. Specifically interacts with transmembrane segments of nascent integral membrane proteins during membrane integration.</text>
</comment>
<evidence type="ECO:0000256" key="6">
    <source>
        <dbReference type="ARBA" id="ARBA00022692"/>
    </source>
</evidence>
<evidence type="ECO:0000256" key="8">
    <source>
        <dbReference type="ARBA" id="ARBA00022989"/>
    </source>
</evidence>
<keyword evidence="22" id="KW-1185">Reference proteome</keyword>
<keyword evidence="6 16" id="KW-0812">Transmembrane</keyword>
<evidence type="ECO:0000256" key="11">
    <source>
        <dbReference type="ARBA" id="ARBA00025034"/>
    </source>
</evidence>
<reference evidence="21 22" key="1">
    <citation type="submission" date="2019-03" db="EMBL/GenBank/DDBJ databases">
        <title>Draft genome sequences of novel Actinobacteria.</title>
        <authorList>
            <person name="Sahin N."/>
            <person name="Ay H."/>
            <person name="Saygin H."/>
        </authorList>
    </citation>
    <scope>NUCLEOTIDE SEQUENCE [LARGE SCALE GENOMIC DNA]</scope>
    <source>
        <strain evidence="21 22">DSM 45941</strain>
    </source>
</reference>
<comment type="caution">
    <text evidence="21">The sequence shown here is derived from an EMBL/GenBank/DDBJ whole genome shotgun (WGS) entry which is preliminary data.</text>
</comment>
<evidence type="ECO:0000313" key="22">
    <source>
        <dbReference type="Proteomes" id="UP000295578"/>
    </source>
</evidence>
<evidence type="ECO:0000256" key="18">
    <source>
        <dbReference type="SAM" id="MobiDB-lite"/>
    </source>
</evidence>
<dbReference type="CDD" id="cd20070">
    <property type="entry name" value="5TM_YidC_Alb3"/>
    <property type="match status" value="1"/>
</dbReference>
<evidence type="ECO:0000256" key="2">
    <source>
        <dbReference type="ARBA" id="ARBA00010527"/>
    </source>
</evidence>
<dbReference type="NCBIfam" id="TIGR03592">
    <property type="entry name" value="yidC_oxa1_cterm"/>
    <property type="match status" value="1"/>
</dbReference>
<feature type="compositionally biased region" description="Basic and acidic residues" evidence="18">
    <location>
        <begin position="329"/>
        <end position="343"/>
    </location>
</feature>
<evidence type="ECO:0000256" key="15">
    <source>
        <dbReference type="ARBA" id="ARBA00033342"/>
    </source>
</evidence>
<accession>A0A4R4ZWM2</accession>
<feature type="transmembrane region" description="Helical" evidence="19">
    <location>
        <begin position="97"/>
        <end position="118"/>
    </location>
</feature>
<comment type="similarity">
    <text evidence="2">Belongs to the OXA1/ALB3/YidC family. Type 1 subfamily.</text>
</comment>
<feature type="compositionally biased region" description="Low complexity" evidence="18">
    <location>
        <begin position="255"/>
        <end position="310"/>
    </location>
</feature>